<organism evidence="1 2">
    <name type="scientific">Glossina austeni</name>
    <name type="common">Savannah tsetse fly</name>
    <dbReference type="NCBI Taxonomy" id="7395"/>
    <lineage>
        <taxon>Eukaryota</taxon>
        <taxon>Metazoa</taxon>
        <taxon>Ecdysozoa</taxon>
        <taxon>Arthropoda</taxon>
        <taxon>Hexapoda</taxon>
        <taxon>Insecta</taxon>
        <taxon>Pterygota</taxon>
        <taxon>Neoptera</taxon>
        <taxon>Endopterygota</taxon>
        <taxon>Diptera</taxon>
        <taxon>Brachycera</taxon>
        <taxon>Muscomorpha</taxon>
        <taxon>Hippoboscoidea</taxon>
        <taxon>Glossinidae</taxon>
        <taxon>Glossina</taxon>
    </lineage>
</organism>
<dbReference type="AlphaFoldDB" id="A0A1A9UI14"/>
<reference evidence="1" key="1">
    <citation type="submission" date="2020-05" db="UniProtKB">
        <authorList>
            <consortium name="EnsemblMetazoa"/>
        </authorList>
    </citation>
    <scope>IDENTIFICATION</scope>
    <source>
        <strain evidence="1">TTRI</strain>
    </source>
</reference>
<sequence>MADVCLYKRINAECDIYEQIKALRCTAFVPEHPFLITSVHFGTSLPNNVQFRINSKRFRKKLLKAIFGLHFESSSIFIIMIIDLCVNDENQRDGSRTDYYYYISQEAGKKLKRFRLHVLRQFSVTKPVSCCDRTDRLSYYRLFSLLLNETGSGCRVLSLLTLTMPSKEVMIWMLAYMGFTIHL</sequence>
<protein>
    <submittedName>
        <fullName evidence="1">Uncharacterized protein</fullName>
    </submittedName>
</protein>
<keyword evidence="2" id="KW-1185">Reference proteome</keyword>
<name>A0A1A9UI14_GLOAU</name>
<proteinExistence type="predicted"/>
<dbReference type="Proteomes" id="UP000078200">
    <property type="component" value="Unassembled WGS sequence"/>
</dbReference>
<evidence type="ECO:0000313" key="2">
    <source>
        <dbReference type="Proteomes" id="UP000078200"/>
    </source>
</evidence>
<dbReference type="EnsemblMetazoa" id="GAUT005492-RA">
    <property type="protein sequence ID" value="GAUT005492-PA"/>
    <property type="gene ID" value="GAUT005492"/>
</dbReference>
<dbReference type="VEuPathDB" id="VectorBase:GAUT005492"/>
<accession>A0A1A9UI14</accession>
<evidence type="ECO:0000313" key="1">
    <source>
        <dbReference type="EnsemblMetazoa" id="GAUT005492-PA"/>
    </source>
</evidence>